<proteinExistence type="predicted"/>
<dbReference type="CTD" id="36384466"/>
<dbReference type="RefSeq" id="XP_024498869.1">
    <property type="nucleotide sequence ID" value="XM_024648563.1"/>
</dbReference>
<name>A0A090KQ58_STRRB</name>
<sequence length="101" mass="12162">MRFLLFVYIVTFFITIYSNKNEKTENPTIDYAINFLKKFTKEGIKQLSKFSKIDEVGSEYKIFESIINKLKNEPNVIKKIRKIKFLQSRQWKNFLVNPLNF</sequence>
<evidence type="ECO:0000313" key="5">
    <source>
        <dbReference type="WormBase" id="SRAE_X000140400"/>
    </source>
</evidence>
<dbReference type="AlphaFoldDB" id="A0A090KQ58"/>
<reference evidence="2" key="1">
    <citation type="submission" date="2014-09" db="EMBL/GenBank/DDBJ databases">
        <authorList>
            <person name="Aslett A.Martin."/>
        </authorList>
    </citation>
    <scope>NUCLEOTIDE SEQUENCE</scope>
    <source>
        <strain evidence="2">ED321 Heterogonic</strain>
    </source>
</reference>
<reference evidence="4" key="3">
    <citation type="submission" date="2020-12" db="UniProtKB">
        <authorList>
            <consortium name="WormBaseParasite"/>
        </authorList>
    </citation>
    <scope>IDENTIFICATION</scope>
</reference>
<keyword evidence="3" id="KW-1185">Reference proteome</keyword>
<evidence type="ECO:0000313" key="2">
    <source>
        <dbReference type="EMBL" id="CEF59658.1"/>
    </source>
</evidence>
<dbReference type="EMBL" id="LN609396">
    <property type="protein sequence ID" value="CEF59658.1"/>
    <property type="molecule type" value="Genomic_DNA"/>
</dbReference>
<dbReference type="Proteomes" id="UP000035682">
    <property type="component" value="Unplaced"/>
</dbReference>
<reference evidence="3" key="2">
    <citation type="submission" date="2014-09" db="EMBL/GenBank/DDBJ databases">
        <authorList>
            <person name="Martin A.A."/>
        </authorList>
    </citation>
    <scope>NUCLEOTIDE SEQUENCE</scope>
    <source>
        <strain evidence="3">ED321</strain>
    </source>
</reference>
<accession>A0A090KQ58</accession>
<evidence type="ECO:0000313" key="4">
    <source>
        <dbReference type="WBParaSite" id="SRAE_X000140400.1"/>
    </source>
</evidence>
<keyword evidence="1" id="KW-0732">Signal</keyword>
<feature type="signal peptide" evidence="1">
    <location>
        <begin position="1"/>
        <end position="18"/>
    </location>
</feature>
<protein>
    <submittedName>
        <fullName evidence="2 4">Uncharacterized protein</fullName>
    </submittedName>
</protein>
<feature type="chain" id="PRO_5015030009" evidence="1">
    <location>
        <begin position="19"/>
        <end position="101"/>
    </location>
</feature>
<dbReference type="WormBase" id="SRAE_X000140400">
    <property type="protein sequence ID" value="SRP04344"/>
    <property type="gene ID" value="WBGene00266972"/>
</dbReference>
<organism evidence="2">
    <name type="scientific">Strongyloides ratti</name>
    <name type="common">Parasitic roundworm</name>
    <dbReference type="NCBI Taxonomy" id="34506"/>
    <lineage>
        <taxon>Eukaryota</taxon>
        <taxon>Metazoa</taxon>
        <taxon>Ecdysozoa</taxon>
        <taxon>Nematoda</taxon>
        <taxon>Chromadorea</taxon>
        <taxon>Rhabditida</taxon>
        <taxon>Tylenchina</taxon>
        <taxon>Panagrolaimomorpha</taxon>
        <taxon>Strongyloidoidea</taxon>
        <taxon>Strongyloididae</taxon>
        <taxon>Strongyloides</taxon>
    </lineage>
</organism>
<evidence type="ECO:0000256" key="1">
    <source>
        <dbReference type="SAM" id="SignalP"/>
    </source>
</evidence>
<gene>
    <name evidence="2 4 5" type="ORF">SRAE_X000140400</name>
</gene>
<dbReference type="WBParaSite" id="SRAE_X000140400.1">
    <property type="protein sequence ID" value="SRAE_X000140400.1"/>
    <property type="gene ID" value="WBGene00266972"/>
</dbReference>
<dbReference type="GeneID" id="36384466"/>
<evidence type="ECO:0000313" key="3">
    <source>
        <dbReference type="Proteomes" id="UP000035682"/>
    </source>
</evidence>